<dbReference type="SUPFAM" id="SSF53218">
    <property type="entry name" value="Molybdenum cofactor biosynthesis proteins"/>
    <property type="match status" value="1"/>
</dbReference>
<dbReference type="InterPro" id="IPR050101">
    <property type="entry name" value="CinA"/>
</dbReference>
<dbReference type="InterPro" id="IPR036425">
    <property type="entry name" value="MoaB/Mog-like_dom_sf"/>
</dbReference>
<proteinExistence type="predicted"/>
<dbReference type="Proteomes" id="UP000018454">
    <property type="component" value="Unassembled WGS sequence"/>
</dbReference>
<dbReference type="EMBL" id="AEUP01000023">
    <property type="protein sequence ID" value="EGE48098.1"/>
    <property type="molecule type" value="Genomic_DNA"/>
</dbReference>
<evidence type="ECO:0000313" key="3">
    <source>
        <dbReference type="Proteomes" id="UP000018454"/>
    </source>
</evidence>
<dbReference type="Pfam" id="PF00994">
    <property type="entry name" value="MoCF_biosynth"/>
    <property type="match status" value="1"/>
</dbReference>
<name>F1YT74_9PROT</name>
<dbReference type="Pfam" id="PF24102">
    <property type="entry name" value="FLAD1_M"/>
    <property type="match status" value="1"/>
</dbReference>
<accession>F1YT74</accession>
<reference evidence="2 3" key="1">
    <citation type="journal article" date="2011" name="Science">
        <title>Drosophila microbiome modulates host developmental and metabolic homeostasis via insulin signaling.</title>
        <authorList>
            <person name="Shin S.C."/>
            <person name="Kim S.H."/>
            <person name="You H."/>
            <person name="Kim B."/>
            <person name="Kim A.C."/>
            <person name="Lee K.A."/>
            <person name="Yoon J.H."/>
            <person name="Ryu J.H."/>
            <person name="Lee W.J."/>
        </authorList>
    </citation>
    <scope>NUCLEOTIDE SEQUENCE [LARGE SCALE GENOMIC DNA]</scope>
    <source>
        <strain evidence="2 3">DM001</strain>
    </source>
</reference>
<feature type="domain" description="MoaB/Mog" evidence="1">
    <location>
        <begin position="72"/>
        <end position="232"/>
    </location>
</feature>
<gene>
    <name evidence="2" type="ORF">APO_1134</name>
</gene>
<dbReference type="CDD" id="cd00885">
    <property type="entry name" value="cinA"/>
    <property type="match status" value="1"/>
</dbReference>
<protein>
    <recommendedName>
        <fullName evidence="1">MoaB/Mog domain-containing protein</fullName>
    </recommendedName>
</protein>
<dbReference type="AlphaFoldDB" id="F1YT74"/>
<dbReference type="InterPro" id="IPR001453">
    <property type="entry name" value="MoaB/Mog_dom"/>
</dbReference>
<sequence length="317" mass="35228">MEDRKRERIGFLTWREAMNWTRCGQSKNAQHRKDKGKFYHIIDVNSPAFHALHLNQEGFSKGQAQPMRRTSALILIGNEILSGRTKDENIQFLALRLGELGIPLREIRVIPDIRETIINTVTEMRAKYDEVFTTGGIGPTHDDITAPCVAEAFGVPWEFHPPTFKLLETYFGPEEFNAARQRMAKLPQGAIPIVNPVSLAPGFSIGNVHVMAGVPRIMRGMFDALAPSLQKGAPVFSRTWHTTSLFEGTLADGLEAIQNRFPDLDIGSYPFHREDGRRGVALVAKGQNRAEVEEAASAIHDLIKTKGGTPIEGEPPV</sequence>
<dbReference type="InterPro" id="IPR056596">
    <property type="entry name" value="FLAD1_M"/>
</dbReference>
<dbReference type="PANTHER" id="PTHR13939">
    <property type="entry name" value="NICOTINAMIDE-NUCLEOTIDE AMIDOHYDROLASE PNCC"/>
    <property type="match status" value="1"/>
</dbReference>
<organism evidence="2 3">
    <name type="scientific">Acetobacter pomorum DM001</name>
    <dbReference type="NCBI Taxonomy" id="945681"/>
    <lineage>
        <taxon>Bacteria</taxon>
        <taxon>Pseudomonadati</taxon>
        <taxon>Pseudomonadota</taxon>
        <taxon>Alphaproteobacteria</taxon>
        <taxon>Acetobacterales</taxon>
        <taxon>Acetobacteraceae</taxon>
        <taxon>Acetobacter</taxon>
    </lineage>
</organism>
<dbReference type="SMART" id="SM00852">
    <property type="entry name" value="MoCF_biosynth"/>
    <property type="match status" value="1"/>
</dbReference>
<dbReference type="Gene3D" id="3.40.980.10">
    <property type="entry name" value="MoaB/Mog-like domain"/>
    <property type="match status" value="1"/>
</dbReference>
<dbReference type="PANTHER" id="PTHR13939:SF0">
    <property type="entry name" value="NMN AMIDOHYDROLASE-LIKE PROTEIN YFAY"/>
    <property type="match status" value="1"/>
</dbReference>
<evidence type="ECO:0000259" key="1">
    <source>
        <dbReference type="SMART" id="SM00852"/>
    </source>
</evidence>
<evidence type="ECO:0000313" key="2">
    <source>
        <dbReference type="EMBL" id="EGE48098.1"/>
    </source>
</evidence>
<comment type="caution">
    <text evidence="2">The sequence shown here is derived from an EMBL/GenBank/DDBJ whole genome shotgun (WGS) entry which is preliminary data.</text>
</comment>